<feature type="domain" description="Acyl-CoA dehydrogenase/oxidase C-terminal" evidence="6">
    <location>
        <begin position="281"/>
        <end position="401"/>
    </location>
</feature>
<keyword evidence="5" id="KW-0560">Oxidoreductase</keyword>
<dbReference type="Pfam" id="PF02771">
    <property type="entry name" value="Acyl-CoA_dh_N"/>
    <property type="match status" value="1"/>
</dbReference>
<organism evidence="9 10">
    <name type="scientific">Abyssobacteria bacterium (strain SURF_5)</name>
    <dbReference type="NCBI Taxonomy" id="2093360"/>
    <lineage>
        <taxon>Bacteria</taxon>
        <taxon>Pseudomonadati</taxon>
        <taxon>Candidatus Hydrogenedentota</taxon>
        <taxon>Candidatus Abyssobacteria</taxon>
    </lineage>
</organism>
<comment type="cofactor">
    <cofactor evidence="1 5">
        <name>FAD</name>
        <dbReference type="ChEBI" id="CHEBI:57692"/>
    </cofactor>
</comment>
<keyword evidence="3 5" id="KW-0285">Flavoprotein</keyword>
<dbReference type="PANTHER" id="PTHR43884:SF12">
    <property type="entry name" value="ISOVALERYL-COA DEHYDROGENASE, MITOCHONDRIAL-RELATED"/>
    <property type="match status" value="1"/>
</dbReference>
<evidence type="ECO:0000259" key="8">
    <source>
        <dbReference type="Pfam" id="PF02771"/>
    </source>
</evidence>
<gene>
    <name evidence="9" type="ORF">C4520_12490</name>
</gene>
<name>A0A3A4NRJ1_ABYX5</name>
<feature type="domain" description="Acyl-CoA dehydrogenase/oxidase N-terminal" evidence="8">
    <location>
        <begin position="12"/>
        <end position="124"/>
    </location>
</feature>
<dbReference type="InterPro" id="IPR013786">
    <property type="entry name" value="AcylCoA_DH/ox_N"/>
</dbReference>
<evidence type="ECO:0000259" key="7">
    <source>
        <dbReference type="Pfam" id="PF02770"/>
    </source>
</evidence>
<reference evidence="9 10" key="1">
    <citation type="journal article" date="2017" name="ISME J.">
        <title>Energy and carbon metabolisms in a deep terrestrial subsurface fluid microbial community.</title>
        <authorList>
            <person name="Momper L."/>
            <person name="Jungbluth S.P."/>
            <person name="Lee M.D."/>
            <person name="Amend J.P."/>
        </authorList>
    </citation>
    <scope>NUCLEOTIDE SEQUENCE [LARGE SCALE GENOMIC DNA]</scope>
    <source>
        <strain evidence="9">SURF_5</strain>
    </source>
</reference>
<proteinExistence type="inferred from homology"/>
<evidence type="ECO:0000256" key="5">
    <source>
        <dbReference type="RuleBase" id="RU362125"/>
    </source>
</evidence>
<comment type="caution">
    <text evidence="9">The sequence shown here is derived from an EMBL/GenBank/DDBJ whole genome shotgun (WGS) entry which is preliminary data.</text>
</comment>
<dbReference type="SUPFAM" id="SSF47203">
    <property type="entry name" value="Acyl-CoA dehydrogenase C-terminal domain-like"/>
    <property type="match status" value="1"/>
</dbReference>
<evidence type="ECO:0000313" key="9">
    <source>
        <dbReference type="EMBL" id="RJP19690.1"/>
    </source>
</evidence>
<dbReference type="Gene3D" id="1.20.140.10">
    <property type="entry name" value="Butyryl-CoA Dehydrogenase, subunit A, domain 3"/>
    <property type="match status" value="1"/>
</dbReference>
<dbReference type="AlphaFoldDB" id="A0A3A4NRJ1"/>
<dbReference type="InterPro" id="IPR009075">
    <property type="entry name" value="AcylCo_DH/oxidase_C"/>
</dbReference>
<protein>
    <submittedName>
        <fullName evidence="9">Acyl-CoA dehydrogenase</fullName>
    </submittedName>
</protein>
<evidence type="ECO:0000256" key="4">
    <source>
        <dbReference type="ARBA" id="ARBA00022827"/>
    </source>
</evidence>
<keyword evidence="4 5" id="KW-0274">FAD</keyword>
<accession>A0A3A4NRJ1</accession>
<dbReference type="SUPFAM" id="SSF56645">
    <property type="entry name" value="Acyl-CoA dehydrogenase NM domain-like"/>
    <property type="match status" value="1"/>
</dbReference>
<dbReference type="GO" id="GO:0003995">
    <property type="term" value="F:acyl-CoA dehydrogenase activity"/>
    <property type="evidence" value="ECO:0007669"/>
    <property type="project" value="TreeGrafter"/>
</dbReference>
<dbReference type="Pfam" id="PF02770">
    <property type="entry name" value="Acyl-CoA_dh_M"/>
    <property type="match status" value="1"/>
</dbReference>
<dbReference type="EMBL" id="QZKU01000086">
    <property type="protein sequence ID" value="RJP19690.1"/>
    <property type="molecule type" value="Genomic_DNA"/>
</dbReference>
<feature type="domain" description="Acyl-CoA oxidase/dehydrogenase middle" evidence="7">
    <location>
        <begin position="139"/>
        <end position="248"/>
    </location>
</feature>
<dbReference type="PANTHER" id="PTHR43884">
    <property type="entry name" value="ACYL-COA DEHYDROGENASE"/>
    <property type="match status" value="1"/>
</dbReference>
<dbReference type="CDD" id="cd00567">
    <property type="entry name" value="ACAD"/>
    <property type="match status" value="1"/>
</dbReference>
<dbReference type="GO" id="GO:0050660">
    <property type="term" value="F:flavin adenine dinucleotide binding"/>
    <property type="evidence" value="ECO:0007669"/>
    <property type="project" value="InterPro"/>
</dbReference>
<evidence type="ECO:0000256" key="3">
    <source>
        <dbReference type="ARBA" id="ARBA00022630"/>
    </source>
</evidence>
<evidence type="ECO:0000256" key="2">
    <source>
        <dbReference type="ARBA" id="ARBA00009347"/>
    </source>
</evidence>
<dbReference type="Gene3D" id="1.10.540.10">
    <property type="entry name" value="Acyl-CoA dehydrogenase/oxidase, N-terminal domain"/>
    <property type="match status" value="1"/>
</dbReference>
<sequence>MGFFLDLNVNLTNEQIALREEVHRFAAEVMRPAADKLDKMASPADVIAKNSILWDVIRQSRELGYHTRGLPEELGGLGLTPAEGNIIGEELGWGSPGLSVCMGAGSMPFMFAAMFGGPQMIEEFVIPFRDDKKGEYIGCWAITEPEHGGGDQLYIGSKRPDIPLIRHNTRAKLDGDHWVINGQKSAWVSNGTIATHAMLHASIDGTEDQRDAAIFFVPLNLKGVTKGKPLDKVGQRDLNQGEVYFDDVHIPRHYMLVGPEMLEPVTDIILSGANGGMSTTFTGVARAAFEEALEYTKVRVAGAKIISQHQLIQKKLFDMFTKVESARALARAVNGYNAQTMPPEPHYAMAAKVHNTQIAFEVASDALQILAGNGLSREYPIERIFRDARAALIEDGDNDTLSLGGARFILERYGQSGASGSGSMSAPTIL</sequence>
<evidence type="ECO:0000256" key="1">
    <source>
        <dbReference type="ARBA" id="ARBA00001974"/>
    </source>
</evidence>
<dbReference type="Gene3D" id="2.40.110.10">
    <property type="entry name" value="Butyryl-CoA Dehydrogenase, subunit A, domain 2"/>
    <property type="match status" value="1"/>
</dbReference>
<dbReference type="Pfam" id="PF00441">
    <property type="entry name" value="Acyl-CoA_dh_1"/>
    <property type="match status" value="1"/>
</dbReference>
<evidence type="ECO:0000313" key="10">
    <source>
        <dbReference type="Proteomes" id="UP000265882"/>
    </source>
</evidence>
<evidence type="ECO:0000259" key="6">
    <source>
        <dbReference type="Pfam" id="PF00441"/>
    </source>
</evidence>
<dbReference type="InterPro" id="IPR037069">
    <property type="entry name" value="AcylCoA_DH/ox_N_sf"/>
</dbReference>
<dbReference type="InterPro" id="IPR006091">
    <property type="entry name" value="Acyl-CoA_Oxase/DH_mid-dom"/>
</dbReference>
<dbReference type="InterPro" id="IPR046373">
    <property type="entry name" value="Acyl-CoA_Oxase/DH_mid-dom_sf"/>
</dbReference>
<dbReference type="Proteomes" id="UP000265882">
    <property type="component" value="Unassembled WGS sequence"/>
</dbReference>
<dbReference type="InterPro" id="IPR036250">
    <property type="entry name" value="AcylCo_DH-like_C"/>
</dbReference>
<comment type="similarity">
    <text evidence="2 5">Belongs to the acyl-CoA dehydrogenase family.</text>
</comment>
<dbReference type="InterPro" id="IPR009100">
    <property type="entry name" value="AcylCoA_DH/oxidase_NM_dom_sf"/>
</dbReference>